<keyword evidence="2" id="KW-1185">Reference proteome</keyword>
<dbReference type="GeneID" id="17321680"/>
<reference evidence="2" key="1">
    <citation type="journal article" date="2013" name="Proc. Natl. Acad. Sci. U.S.A.">
        <title>Genome structure and metabolic features in the red seaweed Chondrus crispus shed light on evolution of the Archaeplastida.</title>
        <authorList>
            <person name="Collen J."/>
            <person name="Porcel B."/>
            <person name="Carre W."/>
            <person name="Ball S.G."/>
            <person name="Chaparro C."/>
            <person name="Tonon T."/>
            <person name="Barbeyron T."/>
            <person name="Michel G."/>
            <person name="Noel B."/>
            <person name="Valentin K."/>
            <person name="Elias M."/>
            <person name="Artiguenave F."/>
            <person name="Arun A."/>
            <person name="Aury J.M."/>
            <person name="Barbosa-Neto J.F."/>
            <person name="Bothwell J.H."/>
            <person name="Bouget F.Y."/>
            <person name="Brillet L."/>
            <person name="Cabello-Hurtado F."/>
            <person name="Capella-Gutierrez S."/>
            <person name="Charrier B."/>
            <person name="Cladiere L."/>
            <person name="Cock J.M."/>
            <person name="Coelho S.M."/>
            <person name="Colleoni C."/>
            <person name="Czjzek M."/>
            <person name="Da Silva C."/>
            <person name="Delage L."/>
            <person name="Denoeud F."/>
            <person name="Deschamps P."/>
            <person name="Dittami S.M."/>
            <person name="Gabaldon T."/>
            <person name="Gachon C.M."/>
            <person name="Groisillier A."/>
            <person name="Herve C."/>
            <person name="Jabbari K."/>
            <person name="Katinka M."/>
            <person name="Kloareg B."/>
            <person name="Kowalczyk N."/>
            <person name="Labadie K."/>
            <person name="Leblanc C."/>
            <person name="Lopez P.J."/>
            <person name="McLachlan D.H."/>
            <person name="Meslet-Cladiere L."/>
            <person name="Moustafa A."/>
            <person name="Nehr Z."/>
            <person name="Nyvall Collen P."/>
            <person name="Panaud O."/>
            <person name="Partensky F."/>
            <person name="Poulain J."/>
            <person name="Rensing S.A."/>
            <person name="Rousvoal S."/>
            <person name="Samson G."/>
            <person name="Symeonidi A."/>
            <person name="Weissenbach J."/>
            <person name="Zambounis A."/>
            <person name="Wincker P."/>
            <person name="Boyen C."/>
        </authorList>
    </citation>
    <scope>NUCLEOTIDE SEQUENCE [LARGE SCALE GENOMIC DNA]</scope>
    <source>
        <strain evidence="2">cv. Stackhouse</strain>
    </source>
</reference>
<name>R7Q7Y8_CHOCR</name>
<evidence type="ECO:0000313" key="1">
    <source>
        <dbReference type="EMBL" id="CDF34149.1"/>
    </source>
</evidence>
<dbReference type="Proteomes" id="UP000012073">
    <property type="component" value="Unassembled WGS sequence"/>
</dbReference>
<dbReference type="EMBL" id="HG001674">
    <property type="protein sequence ID" value="CDF34149.1"/>
    <property type="molecule type" value="Genomic_DNA"/>
</dbReference>
<organism evidence="1 2">
    <name type="scientific">Chondrus crispus</name>
    <name type="common">Carrageen Irish moss</name>
    <name type="synonym">Polymorpha crispa</name>
    <dbReference type="NCBI Taxonomy" id="2769"/>
    <lineage>
        <taxon>Eukaryota</taxon>
        <taxon>Rhodophyta</taxon>
        <taxon>Florideophyceae</taxon>
        <taxon>Rhodymeniophycidae</taxon>
        <taxon>Gigartinales</taxon>
        <taxon>Gigartinaceae</taxon>
        <taxon>Chondrus</taxon>
    </lineage>
</organism>
<dbReference type="AlphaFoldDB" id="R7Q7Y8"/>
<gene>
    <name evidence="1" type="ORF">CHC_T00002838001</name>
</gene>
<dbReference type="RefSeq" id="XP_005713968.1">
    <property type="nucleotide sequence ID" value="XM_005713911.1"/>
</dbReference>
<accession>R7Q7Y8</accession>
<sequence length="30" mass="3127">MAVVAELVQCRSTGEWAGTNMSDRRAGSSG</sequence>
<evidence type="ECO:0000313" key="2">
    <source>
        <dbReference type="Proteomes" id="UP000012073"/>
    </source>
</evidence>
<dbReference type="KEGG" id="ccp:CHC_T00002838001"/>
<proteinExistence type="predicted"/>
<dbReference type="Gramene" id="CDF34149">
    <property type="protein sequence ID" value="CDF34149"/>
    <property type="gene ID" value="CHC_T00002838001"/>
</dbReference>
<protein>
    <submittedName>
        <fullName evidence="1">Uncharacterized protein</fullName>
    </submittedName>
</protein>